<organism evidence="2 3">
    <name type="scientific">Nocardioides aromaticivorans</name>
    <dbReference type="NCBI Taxonomy" id="200618"/>
    <lineage>
        <taxon>Bacteria</taxon>
        <taxon>Bacillati</taxon>
        <taxon>Actinomycetota</taxon>
        <taxon>Actinomycetes</taxon>
        <taxon>Propionibacteriales</taxon>
        <taxon>Nocardioidaceae</taxon>
        <taxon>Nocardioides</taxon>
    </lineage>
</organism>
<dbReference type="EMBL" id="CP022295">
    <property type="protein sequence ID" value="QSR27767.1"/>
    <property type="molecule type" value="Genomic_DNA"/>
</dbReference>
<feature type="transmembrane region" description="Helical" evidence="1">
    <location>
        <begin position="88"/>
        <end position="113"/>
    </location>
</feature>
<keyword evidence="1" id="KW-0472">Membrane</keyword>
<feature type="transmembrane region" description="Helical" evidence="1">
    <location>
        <begin position="48"/>
        <end position="67"/>
    </location>
</feature>
<evidence type="ECO:0000256" key="1">
    <source>
        <dbReference type="SAM" id="Phobius"/>
    </source>
</evidence>
<feature type="transmembrane region" description="Helical" evidence="1">
    <location>
        <begin position="228"/>
        <end position="245"/>
    </location>
</feature>
<feature type="transmembrane region" description="Helical" evidence="1">
    <location>
        <begin position="195"/>
        <end position="216"/>
    </location>
</feature>
<feature type="transmembrane region" description="Helical" evidence="1">
    <location>
        <begin position="125"/>
        <end position="146"/>
    </location>
</feature>
<keyword evidence="3" id="KW-1185">Reference proteome</keyword>
<evidence type="ECO:0000313" key="3">
    <source>
        <dbReference type="Proteomes" id="UP000662818"/>
    </source>
</evidence>
<gene>
    <name evidence="2" type="ORF">CFH99_19270</name>
</gene>
<keyword evidence="1" id="KW-1133">Transmembrane helix</keyword>
<evidence type="ECO:0000313" key="2">
    <source>
        <dbReference type="EMBL" id="QSR27767.1"/>
    </source>
</evidence>
<evidence type="ECO:0008006" key="4">
    <source>
        <dbReference type="Google" id="ProtNLM"/>
    </source>
</evidence>
<accession>A0ABX7PQ12</accession>
<feature type="transmembrane region" description="Helical" evidence="1">
    <location>
        <begin position="153"/>
        <end position="175"/>
    </location>
</feature>
<name>A0ABX7PQ12_9ACTN</name>
<reference evidence="2 3" key="1">
    <citation type="submission" date="2017-06" db="EMBL/GenBank/DDBJ databases">
        <title>Complete Genome Sequence of the Soil Carbazole-Degrading Bacterium Nocardioides aromaticivorans IC177.</title>
        <authorList>
            <person name="Vejarano F."/>
            <person name="Suzuki-Minakuchi C."/>
            <person name="Ohtsubo Y."/>
            <person name="Tsuda M."/>
            <person name="Okada K."/>
            <person name="Nojiri H."/>
        </authorList>
    </citation>
    <scope>NUCLEOTIDE SEQUENCE [LARGE SCALE GENOMIC DNA]</scope>
    <source>
        <strain evidence="2 3">IC177</strain>
    </source>
</reference>
<keyword evidence="1" id="KW-0812">Transmembrane</keyword>
<proteinExistence type="predicted"/>
<sequence>MRSAWVWVGDRPRVALLFCLLVLAGAVATAPRADHWSGSWKQALDNGAGGTVFIGPAAAGAACLVYARLRSSAMGDIVLLSRRDWQRWLRPFVTIWVLASLALVLVAVAASSLAAARGAPASPGLYWILVPACGVLAGQTALGVLIGHVTARAWAAPAVVVLVFLLFLWTTVGSAPDFFDTGGATASLGGMTYRAWPPLAIGLAGLALAGTALVLAHPRLFLATPGRRLAAFGVGAAWVSSWWFTHGDAGDRVVPMADPPLTCAGTQPTVCLLADLPLPLDDFVAKVDRQAAALRAIGASLPERFVDTPYGPPADPRDGVVNLQEDEVRRTVDVDRVTDTLVRPASCPADYAEGPPVLAFDVRRQLGRWIQFRAGLLEPTPDDGDYDWLHGDPEVQDAWVRTTYRQLAECRYDEIRKHG</sequence>
<protein>
    <recommendedName>
        <fullName evidence="4">ABC transporter permease</fullName>
    </recommendedName>
</protein>
<dbReference type="Proteomes" id="UP000662818">
    <property type="component" value="Chromosome"/>
</dbReference>